<keyword evidence="3" id="KW-1185">Reference proteome</keyword>
<protein>
    <submittedName>
        <fullName evidence="2">Predicted protein</fullName>
    </submittedName>
</protein>
<dbReference type="KEGG" id="mpp:MICPUCDRAFT_54622"/>
<feature type="region of interest" description="Disordered" evidence="1">
    <location>
        <begin position="34"/>
        <end position="151"/>
    </location>
</feature>
<feature type="region of interest" description="Disordered" evidence="1">
    <location>
        <begin position="1"/>
        <end position="20"/>
    </location>
</feature>
<feature type="compositionally biased region" description="Polar residues" evidence="1">
    <location>
        <begin position="69"/>
        <end position="78"/>
    </location>
</feature>
<evidence type="ECO:0000313" key="2">
    <source>
        <dbReference type="EMBL" id="EEH51003.1"/>
    </source>
</evidence>
<reference evidence="2 3" key="1">
    <citation type="journal article" date="2009" name="Science">
        <title>Green evolution and dynamic adaptations revealed by genomes of the marine picoeukaryotes Micromonas.</title>
        <authorList>
            <person name="Worden A.Z."/>
            <person name="Lee J.H."/>
            <person name="Mock T."/>
            <person name="Rouze P."/>
            <person name="Simmons M.P."/>
            <person name="Aerts A.L."/>
            <person name="Allen A.E."/>
            <person name="Cuvelier M.L."/>
            <person name="Derelle E."/>
            <person name="Everett M.V."/>
            <person name="Foulon E."/>
            <person name="Grimwood J."/>
            <person name="Gundlach H."/>
            <person name="Henrissat B."/>
            <person name="Napoli C."/>
            <person name="McDonald S.M."/>
            <person name="Parker M.S."/>
            <person name="Rombauts S."/>
            <person name="Salamov A."/>
            <person name="Von Dassow P."/>
            <person name="Badger J.H."/>
            <person name="Coutinho P.M."/>
            <person name="Demir E."/>
            <person name="Dubchak I."/>
            <person name="Gentemann C."/>
            <person name="Eikrem W."/>
            <person name="Gready J.E."/>
            <person name="John U."/>
            <person name="Lanier W."/>
            <person name="Lindquist E.A."/>
            <person name="Lucas S."/>
            <person name="Mayer K.F."/>
            <person name="Moreau H."/>
            <person name="Not F."/>
            <person name="Otillar R."/>
            <person name="Panaud O."/>
            <person name="Pangilinan J."/>
            <person name="Paulsen I."/>
            <person name="Piegu B."/>
            <person name="Poliakov A."/>
            <person name="Robbens S."/>
            <person name="Schmutz J."/>
            <person name="Toulza E."/>
            <person name="Wyss T."/>
            <person name="Zelensky A."/>
            <person name="Zhou K."/>
            <person name="Armbrust E.V."/>
            <person name="Bhattacharya D."/>
            <person name="Goodenough U.W."/>
            <person name="Van de Peer Y."/>
            <person name="Grigoriev I.V."/>
        </authorList>
    </citation>
    <scope>NUCLEOTIDE SEQUENCE [LARGE SCALE GENOMIC DNA]</scope>
    <source>
        <strain evidence="2 3">CCMP1545</strain>
    </source>
</reference>
<accession>C1N9T2</accession>
<evidence type="ECO:0000313" key="3">
    <source>
        <dbReference type="Proteomes" id="UP000001876"/>
    </source>
</evidence>
<evidence type="ECO:0000256" key="1">
    <source>
        <dbReference type="SAM" id="MobiDB-lite"/>
    </source>
</evidence>
<dbReference type="Proteomes" id="UP000001876">
    <property type="component" value="Unassembled WGS sequence"/>
</dbReference>
<dbReference type="RefSeq" id="XP_003064669.1">
    <property type="nucleotide sequence ID" value="XM_003064623.1"/>
</dbReference>
<dbReference type="EMBL" id="GG663752">
    <property type="protein sequence ID" value="EEH51003.1"/>
    <property type="molecule type" value="Genomic_DNA"/>
</dbReference>
<organism evidence="3">
    <name type="scientific">Micromonas pusilla (strain CCMP1545)</name>
    <name type="common">Picoplanktonic green alga</name>
    <dbReference type="NCBI Taxonomy" id="564608"/>
    <lineage>
        <taxon>Eukaryota</taxon>
        <taxon>Viridiplantae</taxon>
        <taxon>Chlorophyta</taxon>
        <taxon>Mamiellophyceae</taxon>
        <taxon>Mamiellales</taxon>
        <taxon>Mamiellaceae</taxon>
        <taxon>Micromonas</taxon>
    </lineage>
</organism>
<proteinExistence type="predicted"/>
<gene>
    <name evidence="2" type="ORF">MICPUCDRAFT_54622</name>
</gene>
<sequence>MAGDDEASEKQQSALAARAARAAASLPSFDRFERDAANEAAKEAAAAKSLRGGGESSGDRRAWVPAVSPQGTAFTSRARSYGDQSEEEARARDPLGAFPSTVTTTLTSKGGVFWFHDDDDDGGDGGDREPRPEAATPPPRRRRLKKPTPAADALASLAPILRDSEIRLAAVRARAKEYLGLEVREAFGEGDHALHGW</sequence>
<dbReference type="AlphaFoldDB" id="C1N9T2"/>
<dbReference type="GeneID" id="9690230"/>
<name>C1N9T2_MICPC</name>